<dbReference type="InterPro" id="IPR036709">
    <property type="entry name" value="Autotransporte_beta_dom_sf"/>
</dbReference>
<evidence type="ECO:0000313" key="2">
    <source>
        <dbReference type="EMBL" id="SNQ29578.1"/>
    </source>
</evidence>
<keyword evidence="3" id="KW-1185">Reference proteome</keyword>
<reference evidence="3" key="1">
    <citation type="submission" date="2017-06" db="EMBL/GenBank/DDBJ databases">
        <authorList>
            <person name="Varghese N."/>
            <person name="Submissions S."/>
        </authorList>
    </citation>
    <scope>NUCLEOTIDE SEQUENCE [LARGE SCALE GENOMIC DNA]</scope>
    <source>
        <strain evidence="3">ANC 5114</strain>
    </source>
</reference>
<sequence>MFGIDMNNKLRMTTLVLATLVTTQVFAEDFSFDRPRTGFTTSITPVGNLAWEQSLPTVQYTEADRQNDQQKTIAIQGDMLLRTGLTKDLELRVGFGGPGWIRTNQAGKKITDEGLGDVSIGLKKAIDLNDDRMSMALLAQAQIATGNDGFTAHDDIYTVASTVNYIQNEFLTTGITMRYEIQNSTWAVTAIPTLNYKFSKKWSGYSEFVYRKQESENIQSTLAIGVMYSVNQRMQLDANIGASLSGDIPDYKGGFGVSFLF</sequence>
<dbReference type="SUPFAM" id="SSF103515">
    <property type="entry name" value="Autotransporter"/>
    <property type="match status" value="1"/>
</dbReference>
<dbReference type="Proteomes" id="UP000243463">
    <property type="component" value="Unassembled WGS sequence"/>
</dbReference>
<feature type="chain" id="PRO_5012058341" evidence="1">
    <location>
        <begin position="28"/>
        <end position="261"/>
    </location>
</feature>
<gene>
    <name evidence="2" type="ORF">SAMN05444584_1537</name>
</gene>
<protein>
    <submittedName>
        <fullName evidence="2">Putative MetA-pathway of phenol degradation</fullName>
    </submittedName>
</protein>
<dbReference type="EMBL" id="FZLN01000002">
    <property type="protein sequence ID" value="SNQ29578.1"/>
    <property type="molecule type" value="Genomic_DNA"/>
</dbReference>
<keyword evidence="1" id="KW-0732">Signal</keyword>
<accession>A0A217EGH2</accession>
<dbReference type="InterPro" id="IPR025737">
    <property type="entry name" value="FApF"/>
</dbReference>
<evidence type="ECO:0000313" key="3">
    <source>
        <dbReference type="Proteomes" id="UP000243463"/>
    </source>
</evidence>
<feature type="signal peptide" evidence="1">
    <location>
        <begin position="1"/>
        <end position="27"/>
    </location>
</feature>
<proteinExistence type="predicted"/>
<evidence type="ECO:0000256" key="1">
    <source>
        <dbReference type="SAM" id="SignalP"/>
    </source>
</evidence>
<dbReference type="AlphaFoldDB" id="A0A217EGH2"/>
<dbReference type="Pfam" id="PF13557">
    <property type="entry name" value="Phenol_MetA_deg"/>
    <property type="match status" value="1"/>
</dbReference>
<name>A0A217EGH2_9GAMM</name>
<organism evidence="2 3">
    <name type="scientific">Acinetobacter apis</name>
    <dbReference type="NCBI Taxonomy" id="1229165"/>
    <lineage>
        <taxon>Bacteria</taxon>
        <taxon>Pseudomonadati</taxon>
        <taxon>Pseudomonadota</taxon>
        <taxon>Gammaproteobacteria</taxon>
        <taxon>Moraxellales</taxon>
        <taxon>Moraxellaceae</taxon>
        <taxon>Acinetobacter</taxon>
    </lineage>
</organism>